<reference evidence="7" key="1">
    <citation type="submission" date="2019-06" db="EMBL/GenBank/DDBJ databases">
        <authorList>
            <person name="Broberg M."/>
        </authorList>
    </citation>
    <scope>NUCLEOTIDE SEQUENCE [LARGE SCALE GENOMIC DNA]</scope>
</reference>
<evidence type="ECO:0000313" key="6">
    <source>
        <dbReference type="EMBL" id="CAG9991430.1"/>
    </source>
</evidence>
<name>A0A9N9Y419_9HYPO</name>
<evidence type="ECO:0000313" key="7">
    <source>
        <dbReference type="Proteomes" id="UP000754883"/>
    </source>
</evidence>
<dbReference type="OrthoDB" id="341511at2759"/>
<accession>A0A9N9Y419</accession>
<proteinExistence type="inferred from homology"/>
<comment type="similarity">
    <text evidence="1">Belongs to the RMI1 family.</text>
</comment>
<dbReference type="GO" id="GO:0031422">
    <property type="term" value="C:RecQ family helicase-topoisomerase III complex"/>
    <property type="evidence" value="ECO:0007669"/>
    <property type="project" value="TreeGrafter"/>
</dbReference>
<evidence type="ECO:0000259" key="4">
    <source>
        <dbReference type="Pfam" id="PF08585"/>
    </source>
</evidence>
<reference evidence="6 7" key="2">
    <citation type="submission" date="2021-10" db="EMBL/GenBank/DDBJ databases">
        <authorList>
            <person name="Piombo E."/>
        </authorList>
    </citation>
    <scope>NUCLEOTIDE SEQUENCE [LARGE SCALE GENOMIC DNA]</scope>
</reference>
<dbReference type="InterPro" id="IPR042470">
    <property type="entry name" value="RMI1_N_C_sf"/>
</dbReference>
<dbReference type="GO" id="GO:0000712">
    <property type="term" value="P:resolution of meiotic recombination intermediates"/>
    <property type="evidence" value="ECO:0007669"/>
    <property type="project" value="TreeGrafter"/>
</dbReference>
<dbReference type="PANTHER" id="PTHR14790:SF15">
    <property type="entry name" value="RECQ-MEDIATED GENOME INSTABILITY PROTEIN 1"/>
    <property type="match status" value="1"/>
</dbReference>
<dbReference type="InterPro" id="IPR049363">
    <property type="entry name" value="RMI1_N"/>
</dbReference>
<dbReference type="Gene3D" id="2.40.50.770">
    <property type="entry name" value="RecQ-mediated genome instability protein Rmi1, C-terminal domain"/>
    <property type="match status" value="1"/>
</dbReference>
<dbReference type="PANTHER" id="PTHR14790">
    <property type="entry name" value="RECQ-MEDIATED GENOME INSTABILITY PROTEIN 1 RMI1"/>
    <property type="match status" value="1"/>
</dbReference>
<dbReference type="AlphaFoldDB" id="A0A9N9Y419"/>
<evidence type="ECO:0000259" key="5">
    <source>
        <dbReference type="Pfam" id="PF21000"/>
    </source>
</evidence>
<evidence type="ECO:0000256" key="3">
    <source>
        <dbReference type="SAM" id="MobiDB-lite"/>
    </source>
</evidence>
<dbReference type="GO" id="GO:0000724">
    <property type="term" value="P:double-strand break repair via homologous recombination"/>
    <property type="evidence" value="ECO:0007669"/>
    <property type="project" value="TreeGrafter"/>
</dbReference>
<evidence type="ECO:0000256" key="2">
    <source>
        <dbReference type="ARBA" id="ARBA00018987"/>
    </source>
</evidence>
<dbReference type="Pfam" id="PF08585">
    <property type="entry name" value="RMI1_N_C"/>
    <property type="match status" value="1"/>
</dbReference>
<dbReference type="GO" id="GO:0016604">
    <property type="term" value="C:nuclear body"/>
    <property type="evidence" value="ECO:0007669"/>
    <property type="project" value="TreeGrafter"/>
</dbReference>
<dbReference type="InterPro" id="IPR013894">
    <property type="entry name" value="RMI1_OB"/>
</dbReference>
<protein>
    <recommendedName>
        <fullName evidence="2">RecQ-mediated genome instability protein 1</fullName>
    </recommendedName>
</protein>
<feature type="domain" description="RecQ mediated genome instability protein 1 OB-fold" evidence="4">
    <location>
        <begin position="67"/>
        <end position="220"/>
    </location>
</feature>
<keyword evidence="7" id="KW-1185">Reference proteome</keyword>
<feature type="domain" description="RMI1 N-terminal" evidence="5">
    <location>
        <begin position="12"/>
        <end position="56"/>
    </location>
</feature>
<feature type="region of interest" description="Disordered" evidence="3">
    <location>
        <begin position="117"/>
        <end position="146"/>
    </location>
</feature>
<gene>
    <name evidence="6" type="ORF">CBYS24578_00006224</name>
</gene>
<dbReference type="EMBL" id="CABFNO020001479">
    <property type="protein sequence ID" value="CAG9991430.1"/>
    <property type="molecule type" value="Genomic_DNA"/>
</dbReference>
<dbReference type="Pfam" id="PF21000">
    <property type="entry name" value="RMI1_N_N"/>
    <property type="match status" value="1"/>
</dbReference>
<sequence>MDLASQLRSSILSQSLPPPSQTFVTSLLAARNPPPPLASLVATAKSRLLACDLSSSPSLDSASLVVFPAGVENTHLREQTLQRDTYVQVLDIENLSLSRWEQIEELESIEKGERTRGREIIRVTADQDDGSGGEPQQQRATPSSNATHRLVLQDRSGKKVYGLELRRVPQIGVGKTKIGEKLILKAGTRVARGSVMLTPETCQVLGGKVEAWHKTWTESRIARLKEAIGGDQRP</sequence>
<comment type="caution">
    <text evidence="6">The sequence shown here is derived from an EMBL/GenBank/DDBJ whole genome shotgun (WGS) entry which is preliminary data.</text>
</comment>
<organism evidence="6 7">
    <name type="scientific">Clonostachys byssicola</name>
    <dbReference type="NCBI Taxonomy" id="160290"/>
    <lineage>
        <taxon>Eukaryota</taxon>
        <taxon>Fungi</taxon>
        <taxon>Dikarya</taxon>
        <taxon>Ascomycota</taxon>
        <taxon>Pezizomycotina</taxon>
        <taxon>Sordariomycetes</taxon>
        <taxon>Hypocreomycetidae</taxon>
        <taxon>Hypocreales</taxon>
        <taxon>Bionectriaceae</taxon>
        <taxon>Clonostachys</taxon>
    </lineage>
</organism>
<feature type="compositionally biased region" description="Polar residues" evidence="3">
    <location>
        <begin position="134"/>
        <end position="146"/>
    </location>
</feature>
<evidence type="ECO:0000256" key="1">
    <source>
        <dbReference type="ARBA" id="ARBA00006395"/>
    </source>
</evidence>
<dbReference type="Proteomes" id="UP000754883">
    <property type="component" value="Unassembled WGS sequence"/>
</dbReference>